<comment type="caution">
    <text evidence="3">The sequence shown here is derived from an EMBL/GenBank/DDBJ whole genome shotgun (WGS) entry which is preliminary data.</text>
</comment>
<feature type="compositionally biased region" description="Low complexity" evidence="1">
    <location>
        <begin position="68"/>
        <end position="85"/>
    </location>
</feature>
<dbReference type="AlphaFoldDB" id="A0A1F7Y4D6"/>
<feature type="compositionally biased region" description="Low complexity" evidence="1">
    <location>
        <begin position="96"/>
        <end position="108"/>
    </location>
</feature>
<accession>A0A1F7Y4D6</accession>
<feature type="region of interest" description="Disordered" evidence="1">
    <location>
        <begin position="48"/>
        <end position="116"/>
    </location>
</feature>
<protein>
    <submittedName>
        <fullName evidence="3">Uncharacterized protein</fullName>
    </submittedName>
</protein>
<organism evidence="3 4">
    <name type="scientific">Candidatus Woesebacteria bacterium RIFCSPHIGHO2_01_FULL_38_9b</name>
    <dbReference type="NCBI Taxonomy" id="1802493"/>
    <lineage>
        <taxon>Bacteria</taxon>
        <taxon>Candidatus Woeseibacteriota</taxon>
    </lineage>
</organism>
<dbReference type="EMBL" id="MGGF01000010">
    <property type="protein sequence ID" value="OGM22151.1"/>
    <property type="molecule type" value="Genomic_DNA"/>
</dbReference>
<evidence type="ECO:0000313" key="4">
    <source>
        <dbReference type="Proteomes" id="UP000178750"/>
    </source>
</evidence>
<keyword evidence="2" id="KW-1133">Transmembrane helix</keyword>
<evidence type="ECO:0000256" key="2">
    <source>
        <dbReference type="SAM" id="Phobius"/>
    </source>
</evidence>
<keyword evidence="2" id="KW-0472">Membrane</keyword>
<sequence length="116" mass="12311">MENDNQQVNQTSTPEVKTKSNKALWITIGLVLLLVAIGAITYFSASRANQGVTPTPTPPLEEPKITQAIPTEEPTPTSSSISATPKVSLTPTAKITTKPSLTPTSTPKPTTPPIQY</sequence>
<evidence type="ECO:0000313" key="3">
    <source>
        <dbReference type="EMBL" id="OGM22151.1"/>
    </source>
</evidence>
<evidence type="ECO:0000256" key="1">
    <source>
        <dbReference type="SAM" id="MobiDB-lite"/>
    </source>
</evidence>
<name>A0A1F7Y4D6_9BACT</name>
<reference evidence="3 4" key="1">
    <citation type="journal article" date="2016" name="Nat. Commun.">
        <title>Thousands of microbial genomes shed light on interconnected biogeochemical processes in an aquifer system.</title>
        <authorList>
            <person name="Anantharaman K."/>
            <person name="Brown C.T."/>
            <person name="Hug L.A."/>
            <person name="Sharon I."/>
            <person name="Castelle C.J."/>
            <person name="Probst A.J."/>
            <person name="Thomas B.C."/>
            <person name="Singh A."/>
            <person name="Wilkins M.J."/>
            <person name="Karaoz U."/>
            <person name="Brodie E.L."/>
            <person name="Williams K.H."/>
            <person name="Hubbard S.S."/>
            <person name="Banfield J.F."/>
        </authorList>
    </citation>
    <scope>NUCLEOTIDE SEQUENCE [LARGE SCALE GENOMIC DNA]</scope>
</reference>
<dbReference type="Proteomes" id="UP000178750">
    <property type="component" value="Unassembled WGS sequence"/>
</dbReference>
<proteinExistence type="predicted"/>
<keyword evidence="2" id="KW-0812">Transmembrane</keyword>
<feature type="transmembrane region" description="Helical" evidence="2">
    <location>
        <begin position="23"/>
        <end position="43"/>
    </location>
</feature>
<gene>
    <name evidence="3" type="ORF">A2863_01140</name>
</gene>